<dbReference type="PANTHER" id="PTHR30469:SF36">
    <property type="entry name" value="BLL3903 PROTEIN"/>
    <property type="match status" value="1"/>
</dbReference>
<proteinExistence type="inferred from homology"/>
<dbReference type="GO" id="GO:0015562">
    <property type="term" value="F:efflux transmembrane transporter activity"/>
    <property type="evidence" value="ECO:0007669"/>
    <property type="project" value="TreeGrafter"/>
</dbReference>
<dbReference type="RefSeq" id="WP_153727043.1">
    <property type="nucleotide sequence ID" value="NZ_WJNH01000001.1"/>
</dbReference>
<dbReference type="Pfam" id="PF25984">
    <property type="entry name" value="BSH_YknX"/>
    <property type="match status" value="1"/>
</dbReference>
<dbReference type="OrthoDB" id="2456449at2"/>
<dbReference type="Gene3D" id="2.40.420.20">
    <property type="match status" value="1"/>
</dbReference>
<sequence length="287" mass="31118">MKWKKTAAIIASAIFLLTACTKGEDHSAEQEEELITPVETVQVEKGTLNINQTFYGRITPEMIAQVIPPRSGEISELNVENGDEVEEGDVLARVTPGNLAVEAPIDGYIQELTVKEDSLVSQENPIASIVALDPINVSFSVTADQLELFEKDQEINLVVSAVNTEATATVDSISLTTDDTGLYPITASLNNEEQNIKPGMVADISITTEMIEDELIIPTEALIEDGDTTYVYVIKDNVAERTEVEVLATQTESSAIKGELKKDTEVVTKGQLTLTDGSKVEVMKGDE</sequence>
<protein>
    <submittedName>
        <fullName evidence="4">Efflux RND transporter periplasmic adaptor subunit</fullName>
    </submittedName>
</protein>
<accession>A0A6G1X282</accession>
<gene>
    <name evidence="4" type="ORF">GH754_01980</name>
</gene>
<dbReference type="NCBIfam" id="TIGR01730">
    <property type="entry name" value="RND_mfp"/>
    <property type="match status" value="1"/>
</dbReference>
<dbReference type="GO" id="GO:1990281">
    <property type="term" value="C:efflux pump complex"/>
    <property type="evidence" value="ECO:0007669"/>
    <property type="project" value="TreeGrafter"/>
</dbReference>
<evidence type="ECO:0000313" key="5">
    <source>
        <dbReference type="Proteomes" id="UP000480185"/>
    </source>
</evidence>
<feature type="domain" description="YknX-like barrel-sandwich hybrid" evidence="2">
    <location>
        <begin position="69"/>
        <end position="129"/>
    </location>
</feature>
<comment type="similarity">
    <text evidence="1">Belongs to the membrane fusion protein (MFP) (TC 8.A.1) family.</text>
</comment>
<dbReference type="InterPro" id="IPR006143">
    <property type="entry name" value="RND_pump_MFP"/>
</dbReference>
<keyword evidence="5" id="KW-1185">Reference proteome</keyword>
<feature type="domain" description="YknX-like C-terminal permuted SH3-like" evidence="3">
    <location>
        <begin position="216"/>
        <end position="282"/>
    </location>
</feature>
<dbReference type="PANTHER" id="PTHR30469">
    <property type="entry name" value="MULTIDRUG RESISTANCE PROTEIN MDTA"/>
    <property type="match status" value="1"/>
</dbReference>
<evidence type="ECO:0000313" key="4">
    <source>
        <dbReference type="EMBL" id="MRG85093.1"/>
    </source>
</evidence>
<dbReference type="Gene3D" id="2.40.30.170">
    <property type="match status" value="1"/>
</dbReference>
<dbReference type="Proteomes" id="UP000480185">
    <property type="component" value="Unassembled WGS sequence"/>
</dbReference>
<evidence type="ECO:0000256" key="1">
    <source>
        <dbReference type="ARBA" id="ARBA00009477"/>
    </source>
</evidence>
<evidence type="ECO:0000259" key="2">
    <source>
        <dbReference type="Pfam" id="PF25984"/>
    </source>
</evidence>
<organism evidence="4 5">
    <name type="scientific">Salinibacillus xinjiangensis</name>
    <dbReference type="NCBI Taxonomy" id="1229268"/>
    <lineage>
        <taxon>Bacteria</taxon>
        <taxon>Bacillati</taxon>
        <taxon>Bacillota</taxon>
        <taxon>Bacilli</taxon>
        <taxon>Bacillales</taxon>
        <taxon>Bacillaceae</taxon>
        <taxon>Salinibacillus</taxon>
    </lineage>
</organism>
<dbReference type="InterPro" id="IPR058639">
    <property type="entry name" value="BSH_YknX-like"/>
</dbReference>
<dbReference type="EMBL" id="WJNH01000001">
    <property type="protein sequence ID" value="MRG85093.1"/>
    <property type="molecule type" value="Genomic_DNA"/>
</dbReference>
<dbReference type="Gene3D" id="2.40.50.100">
    <property type="match status" value="2"/>
</dbReference>
<reference evidence="4 5" key="1">
    <citation type="submission" date="2019-11" db="EMBL/GenBank/DDBJ databases">
        <authorList>
            <person name="Li J."/>
        </authorList>
    </citation>
    <scope>NUCLEOTIDE SEQUENCE [LARGE SCALE GENOMIC DNA]</scope>
    <source>
        <strain evidence="4 5">J4</strain>
    </source>
</reference>
<dbReference type="InterPro" id="IPR058637">
    <property type="entry name" value="YknX-like_C"/>
</dbReference>
<dbReference type="AlphaFoldDB" id="A0A6G1X282"/>
<dbReference type="PROSITE" id="PS51257">
    <property type="entry name" value="PROKAR_LIPOPROTEIN"/>
    <property type="match status" value="1"/>
</dbReference>
<dbReference type="SUPFAM" id="SSF111369">
    <property type="entry name" value="HlyD-like secretion proteins"/>
    <property type="match status" value="1"/>
</dbReference>
<comment type="caution">
    <text evidence="4">The sequence shown here is derived from an EMBL/GenBank/DDBJ whole genome shotgun (WGS) entry which is preliminary data.</text>
</comment>
<dbReference type="Pfam" id="PF25989">
    <property type="entry name" value="YknX_C"/>
    <property type="match status" value="1"/>
</dbReference>
<evidence type="ECO:0000259" key="3">
    <source>
        <dbReference type="Pfam" id="PF25989"/>
    </source>
</evidence>
<name>A0A6G1X282_9BACI</name>